<reference evidence="1" key="1">
    <citation type="journal article" date="2015" name="Nature">
        <title>Complex archaea that bridge the gap between prokaryotes and eukaryotes.</title>
        <authorList>
            <person name="Spang A."/>
            <person name="Saw J.H."/>
            <person name="Jorgensen S.L."/>
            <person name="Zaremba-Niedzwiedzka K."/>
            <person name="Martijn J."/>
            <person name="Lind A.E."/>
            <person name="van Eijk R."/>
            <person name="Schleper C."/>
            <person name="Guy L."/>
            <person name="Ettema T.J."/>
        </authorList>
    </citation>
    <scope>NUCLEOTIDE SEQUENCE</scope>
</reference>
<proteinExistence type="predicted"/>
<feature type="non-terminal residue" evidence="1">
    <location>
        <position position="140"/>
    </location>
</feature>
<gene>
    <name evidence="1" type="ORF">LCGC14_1390790</name>
</gene>
<dbReference type="EMBL" id="LAZR01008986">
    <property type="protein sequence ID" value="KKM75389.1"/>
    <property type="molecule type" value="Genomic_DNA"/>
</dbReference>
<sequence>MTEASAQAPQELTKGDTVIVRNTTGVPARDIIEGTATLVHPLGIDSLGREEWELTFPGEDETLVRWIYPSDRVAPEALKLAGFPDEAPDGPGPLGSVYKAGEQVTVYRSRELEGVDGSEDVIEGEAVLVSLRARELWSGM</sequence>
<comment type="caution">
    <text evidence="1">The sequence shown here is derived from an EMBL/GenBank/DDBJ whole genome shotgun (WGS) entry which is preliminary data.</text>
</comment>
<name>A0A0F9K021_9ZZZZ</name>
<dbReference type="AlphaFoldDB" id="A0A0F9K021"/>
<accession>A0A0F9K021</accession>
<organism evidence="1">
    <name type="scientific">marine sediment metagenome</name>
    <dbReference type="NCBI Taxonomy" id="412755"/>
    <lineage>
        <taxon>unclassified sequences</taxon>
        <taxon>metagenomes</taxon>
        <taxon>ecological metagenomes</taxon>
    </lineage>
</organism>
<protein>
    <submittedName>
        <fullName evidence="1">Uncharacterized protein</fullName>
    </submittedName>
</protein>
<evidence type="ECO:0000313" key="1">
    <source>
        <dbReference type="EMBL" id="KKM75389.1"/>
    </source>
</evidence>